<keyword evidence="2" id="KW-0808">Transferase</keyword>
<dbReference type="OrthoDB" id="9790710at2"/>
<accession>A0A1T5BLA3</accession>
<keyword evidence="3" id="KW-1185">Reference proteome</keyword>
<dbReference type="SUPFAM" id="SSF53756">
    <property type="entry name" value="UDP-Glycosyltransferase/glycogen phosphorylase"/>
    <property type="match status" value="1"/>
</dbReference>
<dbReference type="Pfam" id="PF13692">
    <property type="entry name" value="Glyco_trans_1_4"/>
    <property type="match status" value="1"/>
</dbReference>
<dbReference type="RefSeq" id="WP_079641382.1">
    <property type="nucleotide sequence ID" value="NZ_FUZF01000002.1"/>
</dbReference>
<dbReference type="PANTHER" id="PTHR12526">
    <property type="entry name" value="GLYCOSYLTRANSFERASE"/>
    <property type="match status" value="1"/>
</dbReference>
<dbReference type="AlphaFoldDB" id="A0A1T5BLA3"/>
<feature type="domain" description="Glycosyltransferase subfamily 4-like N-terminal" evidence="1">
    <location>
        <begin position="31"/>
        <end position="149"/>
    </location>
</feature>
<dbReference type="InterPro" id="IPR028098">
    <property type="entry name" value="Glyco_trans_4-like_N"/>
</dbReference>
<dbReference type="Pfam" id="PF13477">
    <property type="entry name" value="Glyco_trans_4_2"/>
    <property type="match status" value="1"/>
</dbReference>
<dbReference type="PANTHER" id="PTHR12526:SF638">
    <property type="entry name" value="SPORE COAT PROTEIN SA"/>
    <property type="match status" value="1"/>
</dbReference>
<evidence type="ECO:0000259" key="1">
    <source>
        <dbReference type="Pfam" id="PF13477"/>
    </source>
</evidence>
<dbReference type="GO" id="GO:0016757">
    <property type="term" value="F:glycosyltransferase activity"/>
    <property type="evidence" value="ECO:0007669"/>
    <property type="project" value="UniProtKB-ARBA"/>
</dbReference>
<evidence type="ECO:0000313" key="2">
    <source>
        <dbReference type="EMBL" id="SKB48084.1"/>
    </source>
</evidence>
<proteinExistence type="predicted"/>
<dbReference type="STRING" id="1513896.SAMN05660841_00782"/>
<name>A0A1T5BLA3_9SPHI</name>
<dbReference type="CDD" id="cd03808">
    <property type="entry name" value="GT4_CapM-like"/>
    <property type="match status" value="1"/>
</dbReference>
<protein>
    <submittedName>
        <fullName evidence="2">Glycosyltransferase involved in cell wall bisynthesis</fullName>
    </submittedName>
</protein>
<gene>
    <name evidence="2" type="ORF">SAMN05660841_00782</name>
</gene>
<sequence length="382" mass="43139">MAENRKKVLIACDSPRTLLDFRGKLIEELIKKNEVFVYTPKISQQHVQEKLKNLGVTVFENHLNGSNVSILSDLTYMIQLYKVIRKLRPDIFFPYTFKPVIYGTIIAKLCGIDCITPMLTGLGYNFTDNGSKKSVVSLITKTLLKFSLMENRRVRIIFQNRDDYNKLIKSGIIGIKHQAFVVNGSGVDLGHYDYSEPETTNISFLMISRLINAKGVNEFFEAAKTIRSKYPDIKFRLIGSFDDNIDSINKELYFKIQSGDTVEYIGQVDDVRPYIKNSSIVVLPSYYGEGVPRCILEGMAMGRAIITSDSVGCRETVNVSPSCTNGFLVPVKNIPALASKMEHYINNTRDIISYGINGRKFAKEKFDVNLVNAEMLKIMNVG</sequence>
<dbReference type="EMBL" id="FUZF01000002">
    <property type="protein sequence ID" value="SKB48084.1"/>
    <property type="molecule type" value="Genomic_DNA"/>
</dbReference>
<organism evidence="2 3">
    <name type="scientific">Sphingobacterium nematocida</name>
    <dbReference type="NCBI Taxonomy" id="1513896"/>
    <lineage>
        <taxon>Bacteria</taxon>
        <taxon>Pseudomonadati</taxon>
        <taxon>Bacteroidota</taxon>
        <taxon>Sphingobacteriia</taxon>
        <taxon>Sphingobacteriales</taxon>
        <taxon>Sphingobacteriaceae</taxon>
        <taxon>Sphingobacterium</taxon>
    </lineage>
</organism>
<dbReference type="Proteomes" id="UP000190150">
    <property type="component" value="Unassembled WGS sequence"/>
</dbReference>
<reference evidence="3" key="1">
    <citation type="submission" date="2017-02" db="EMBL/GenBank/DDBJ databases">
        <authorList>
            <person name="Varghese N."/>
            <person name="Submissions S."/>
        </authorList>
    </citation>
    <scope>NUCLEOTIDE SEQUENCE [LARGE SCALE GENOMIC DNA]</scope>
    <source>
        <strain evidence="3">DSM 24091</strain>
    </source>
</reference>
<evidence type="ECO:0000313" key="3">
    <source>
        <dbReference type="Proteomes" id="UP000190150"/>
    </source>
</evidence>
<dbReference type="Gene3D" id="3.40.50.2000">
    <property type="entry name" value="Glycogen Phosphorylase B"/>
    <property type="match status" value="2"/>
</dbReference>